<evidence type="ECO:0000313" key="2">
    <source>
        <dbReference type="EMBL" id="MDQ0393668.1"/>
    </source>
</evidence>
<sequence>MNISFCARRHARKYLLAGISTLVLAAATPAAFAAGAGSLDKTFGADGNGDGTPDGVVSTSLGSGDDVANAVARAPGDKLVIVGSHFAKGSLDFVVARYDRDGTLDKSFGADGNADGTPDGVVDVSLGEGDDVATAVAVQPDSKIVVAGYHQDGKSKNIFVARFDKNGSLDKSFGADGNADGAPDGVVNVSLGEGDDIARSVALEPDGKIVVAGDTVKGDSSNIVVERFNKNGTPDKSFGADGGSDGTPDGFVSLDLGAGDDVANGMVIDGDGKIVVAGSHKEKGSDNIIVARFDKDGKLDKSFGADGGSDGTPDGVVSESLGDGNEVARAVALDGKGRVVIAGTAVGKDGSSNFVLARFLHNGRLDTTFGADGGNDGTPDGFVSLDLGKGDDAATSLGLQPDGKIVVAGYHTDGGSKNIAVARYLASGQLDKSFGADGNNDGTPDGVFGISLGAGDDVASGLVIDGSKLIVVAGSTEDKDHSKNIVLLRLLAR</sequence>
<evidence type="ECO:0000313" key="3">
    <source>
        <dbReference type="Proteomes" id="UP001237448"/>
    </source>
</evidence>
<reference evidence="2 3" key="1">
    <citation type="submission" date="2023-07" db="EMBL/GenBank/DDBJ databases">
        <title>Genomic Encyclopedia of Type Strains, Phase IV (KMG-IV): sequencing the most valuable type-strain genomes for metagenomic binning, comparative biology and taxonomic classification.</title>
        <authorList>
            <person name="Goeker M."/>
        </authorList>
    </citation>
    <scope>NUCLEOTIDE SEQUENCE [LARGE SCALE GENOMIC DNA]</scope>
    <source>
        <strain evidence="2 3">DSM 5896</strain>
    </source>
</reference>
<keyword evidence="1" id="KW-0732">Signal</keyword>
<evidence type="ECO:0000256" key="1">
    <source>
        <dbReference type="SAM" id="SignalP"/>
    </source>
</evidence>
<protein>
    <submittedName>
        <fullName evidence="2">Delta-60 repeat protein</fullName>
    </submittedName>
</protein>
<dbReference type="PANTHER" id="PTHR42754">
    <property type="entry name" value="ENDOGLUCANASE"/>
    <property type="match status" value="1"/>
</dbReference>
<name>A0ABU0FGD0_9HYPH</name>
<dbReference type="InterPro" id="IPR013431">
    <property type="entry name" value="Delta_60_rpt"/>
</dbReference>
<keyword evidence="3" id="KW-1185">Reference proteome</keyword>
<dbReference type="Gene3D" id="2.80.10.50">
    <property type="match status" value="3"/>
</dbReference>
<dbReference type="NCBIfam" id="TIGR02608">
    <property type="entry name" value="delta_60_rpt"/>
    <property type="match status" value="6"/>
</dbReference>
<feature type="signal peptide" evidence="1">
    <location>
        <begin position="1"/>
        <end position="33"/>
    </location>
</feature>
<dbReference type="SUPFAM" id="SSF75011">
    <property type="entry name" value="3-carboxy-cis,cis-mucoante lactonizing enzyme"/>
    <property type="match status" value="1"/>
</dbReference>
<dbReference type="Pfam" id="PF17164">
    <property type="entry name" value="DUF5122"/>
    <property type="match status" value="6"/>
</dbReference>
<comment type="caution">
    <text evidence="2">The sequence shown here is derived from an EMBL/GenBank/DDBJ whole genome shotgun (WGS) entry which is preliminary data.</text>
</comment>
<dbReference type="PANTHER" id="PTHR42754:SF1">
    <property type="entry name" value="LIPOPROTEIN"/>
    <property type="match status" value="1"/>
</dbReference>
<gene>
    <name evidence="2" type="ORF">J3R73_003460</name>
</gene>
<accession>A0ABU0FGD0</accession>
<organism evidence="2 3">
    <name type="scientific">Labrys monachus</name>
    <dbReference type="NCBI Taxonomy" id="217067"/>
    <lineage>
        <taxon>Bacteria</taxon>
        <taxon>Pseudomonadati</taxon>
        <taxon>Pseudomonadota</taxon>
        <taxon>Alphaproteobacteria</taxon>
        <taxon>Hyphomicrobiales</taxon>
        <taxon>Xanthobacteraceae</taxon>
        <taxon>Labrys</taxon>
    </lineage>
</organism>
<dbReference type="EMBL" id="JAUSVK010000001">
    <property type="protein sequence ID" value="MDQ0393668.1"/>
    <property type="molecule type" value="Genomic_DNA"/>
</dbReference>
<feature type="chain" id="PRO_5047296702" evidence="1">
    <location>
        <begin position="34"/>
        <end position="493"/>
    </location>
</feature>
<dbReference type="RefSeq" id="WP_307429334.1">
    <property type="nucleotide sequence ID" value="NZ_JAUSVK010000001.1"/>
</dbReference>
<dbReference type="Proteomes" id="UP001237448">
    <property type="component" value="Unassembled WGS sequence"/>
</dbReference>
<proteinExistence type="predicted"/>